<dbReference type="EMBL" id="VSRR010001189">
    <property type="protein sequence ID" value="MPC23300.1"/>
    <property type="molecule type" value="Genomic_DNA"/>
</dbReference>
<dbReference type="AlphaFoldDB" id="A0A5B7DP54"/>
<dbReference type="Proteomes" id="UP000324222">
    <property type="component" value="Unassembled WGS sequence"/>
</dbReference>
<proteinExistence type="predicted"/>
<comment type="caution">
    <text evidence="2">The sequence shown here is derived from an EMBL/GenBank/DDBJ whole genome shotgun (WGS) entry which is preliminary data.</text>
</comment>
<evidence type="ECO:0000256" key="1">
    <source>
        <dbReference type="SAM" id="MobiDB-lite"/>
    </source>
</evidence>
<organism evidence="2 3">
    <name type="scientific">Portunus trituberculatus</name>
    <name type="common">Swimming crab</name>
    <name type="synonym">Neptunus trituberculatus</name>
    <dbReference type="NCBI Taxonomy" id="210409"/>
    <lineage>
        <taxon>Eukaryota</taxon>
        <taxon>Metazoa</taxon>
        <taxon>Ecdysozoa</taxon>
        <taxon>Arthropoda</taxon>
        <taxon>Crustacea</taxon>
        <taxon>Multicrustacea</taxon>
        <taxon>Malacostraca</taxon>
        <taxon>Eumalacostraca</taxon>
        <taxon>Eucarida</taxon>
        <taxon>Decapoda</taxon>
        <taxon>Pleocyemata</taxon>
        <taxon>Brachyura</taxon>
        <taxon>Eubrachyura</taxon>
        <taxon>Portunoidea</taxon>
        <taxon>Portunidae</taxon>
        <taxon>Portuninae</taxon>
        <taxon>Portunus</taxon>
    </lineage>
</organism>
<reference evidence="2 3" key="1">
    <citation type="submission" date="2019-05" db="EMBL/GenBank/DDBJ databases">
        <title>Another draft genome of Portunus trituberculatus and its Hox gene families provides insights of decapod evolution.</title>
        <authorList>
            <person name="Jeong J.-H."/>
            <person name="Song I."/>
            <person name="Kim S."/>
            <person name="Choi T."/>
            <person name="Kim D."/>
            <person name="Ryu S."/>
            <person name="Kim W."/>
        </authorList>
    </citation>
    <scope>NUCLEOTIDE SEQUENCE [LARGE SCALE GENOMIC DNA]</scope>
    <source>
        <tissue evidence="2">Muscle</tissue>
    </source>
</reference>
<sequence>MNRSNCGTPSPCILLDLPLGYDFGTCSSPASGQTSPSRHHTHVTEEEARSRNFPTPERNTLGFPSSLSLGLFWFFSSSCSAFLFSASTRLSSSSC</sequence>
<name>A0A5B7DP54_PORTR</name>
<accession>A0A5B7DP54</accession>
<evidence type="ECO:0000313" key="2">
    <source>
        <dbReference type="EMBL" id="MPC23300.1"/>
    </source>
</evidence>
<evidence type="ECO:0000313" key="3">
    <source>
        <dbReference type="Proteomes" id="UP000324222"/>
    </source>
</evidence>
<protein>
    <submittedName>
        <fullName evidence="2">Uncharacterized protein</fullName>
    </submittedName>
</protein>
<keyword evidence="3" id="KW-1185">Reference proteome</keyword>
<feature type="region of interest" description="Disordered" evidence="1">
    <location>
        <begin position="28"/>
        <end position="57"/>
    </location>
</feature>
<gene>
    <name evidence="2" type="ORF">E2C01_016344</name>
</gene>